<reference evidence="2 3" key="1">
    <citation type="submission" date="2024-03" db="EMBL/GenBank/DDBJ databases">
        <title>Adaptation during the transition from Ophiocordyceps entomopathogen to insect associate is accompanied by gene loss and intensified selection.</title>
        <authorList>
            <person name="Ward C.M."/>
            <person name="Onetto C.A."/>
            <person name="Borneman A.R."/>
        </authorList>
    </citation>
    <scope>NUCLEOTIDE SEQUENCE [LARGE SCALE GENOMIC DNA]</scope>
    <source>
        <strain evidence="2">AWRI1</strain>
        <tissue evidence="2">Single Adult Female</tissue>
    </source>
</reference>
<feature type="region of interest" description="Disordered" evidence="1">
    <location>
        <begin position="37"/>
        <end position="60"/>
    </location>
</feature>
<comment type="caution">
    <text evidence="2">The sequence shown here is derived from an EMBL/GenBank/DDBJ whole genome shotgun (WGS) entry which is preliminary data.</text>
</comment>
<feature type="region of interest" description="Disordered" evidence="1">
    <location>
        <begin position="187"/>
        <end position="238"/>
    </location>
</feature>
<evidence type="ECO:0000313" key="2">
    <source>
        <dbReference type="EMBL" id="KAK7600713.1"/>
    </source>
</evidence>
<dbReference type="Proteomes" id="UP001367676">
    <property type="component" value="Unassembled WGS sequence"/>
</dbReference>
<dbReference type="AlphaFoldDB" id="A0AAN9TZL7"/>
<accession>A0AAN9TZL7</accession>
<evidence type="ECO:0000256" key="1">
    <source>
        <dbReference type="SAM" id="MobiDB-lite"/>
    </source>
</evidence>
<protein>
    <submittedName>
        <fullName evidence="2">Uncharacterized protein</fullName>
    </submittedName>
</protein>
<sequence length="344" mass="38955">MERWSDGVGGVMECRKAPVNRRETLLNETRYLRDENKEINKRRKKDRDKRGRKKETGEAEEAMVAVAAAAAAATCLRGRRVSKVVRRTCTYRRITIDARCSHAAASCSPRSTIRYSIFDIGFDFQTIKCTRKSSKAEMKFGPNGDKAADATLDAVRCYGQRRRDVFASTVDASTLRIAPLARSLATQFPNTGSRTPRGTTVTPSRHKKTSCRAAPRRKDKNKTTRRGAAQRIASTDARSHPIKIQSQFLFRLRNNSYRHSLYRLVHTTDHRPPTTDHRPPSTVHRSSFTVSRAGKFANSQIRKFASQPSGFAEYSMIVRYRDSSTARRFVTKKGFFPQTSNIGR</sequence>
<evidence type="ECO:0000313" key="3">
    <source>
        <dbReference type="Proteomes" id="UP001367676"/>
    </source>
</evidence>
<gene>
    <name evidence="2" type="ORF">V9T40_009851</name>
</gene>
<feature type="compositionally biased region" description="Basic residues" evidence="1">
    <location>
        <begin position="204"/>
        <end position="225"/>
    </location>
</feature>
<dbReference type="EMBL" id="JBBCAQ010000013">
    <property type="protein sequence ID" value="KAK7600713.1"/>
    <property type="molecule type" value="Genomic_DNA"/>
</dbReference>
<feature type="compositionally biased region" description="Basic residues" evidence="1">
    <location>
        <begin position="40"/>
        <end position="53"/>
    </location>
</feature>
<feature type="compositionally biased region" description="Polar residues" evidence="1">
    <location>
        <begin position="187"/>
        <end position="203"/>
    </location>
</feature>
<name>A0AAN9TZL7_9HEMI</name>
<organism evidence="2 3">
    <name type="scientific">Parthenolecanium corni</name>
    <dbReference type="NCBI Taxonomy" id="536013"/>
    <lineage>
        <taxon>Eukaryota</taxon>
        <taxon>Metazoa</taxon>
        <taxon>Ecdysozoa</taxon>
        <taxon>Arthropoda</taxon>
        <taxon>Hexapoda</taxon>
        <taxon>Insecta</taxon>
        <taxon>Pterygota</taxon>
        <taxon>Neoptera</taxon>
        <taxon>Paraneoptera</taxon>
        <taxon>Hemiptera</taxon>
        <taxon>Sternorrhyncha</taxon>
        <taxon>Coccoidea</taxon>
        <taxon>Coccidae</taxon>
        <taxon>Parthenolecanium</taxon>
    </lineage>
</organism>
<proteinExistence type="predicted"/>
<keyword evidence="3" id="KW-1185">Reference proteome</keyword>